<proteinExistence type="predicted"/>
<dbReference type="AlphaFoldDB" id="V8G926"/>
<gene>
    <name evidence="2" type="ORF">V757_03280</name>
</gene>
<dbReference type="InterPro" id="IPR018958">
    <property type="entry name" value="Knr4/Smi1-like_dom"/>
</dbReference>
<sequence>MSYIERLNQKEEFEHWQGASTQEILHIEKKLNVMLPRQYKKFLSECGMCNIGDTNILGVAKDETSLFYPVIDVTTEMRVESNLSEEFIVISYEVGEYLMLYKISKTQELEDSAVYGVDIQYNDLGQMICERPQKLFTSFKEYFIDFLELGA</sequence>
<feature type="domain" description="Knr4/Smi1-like" evidence="1">
    <location>
        <begin position="18"/>
        <end position="149"/>
    </location>
</feature>
<dbReference type="Proteomes" id="UP000018766">
    <property type="component" value="Unassembled WGS sequence"/>
</dbReference>
<dbReference type="Gene3D" id="3.40.1580.10">
    <property type="entry name" value="SMI1/KNR4-like"/>
    <property type="match status" value="1"/>
</dbReference>
<evidence type="ECO:0000313" key="3">
    <source>
        <dbReference type="Proteomes" id="UP000018766"/>
    </source>
</evidence>
<dbReference type="OrthoDB" id="1190117at2"/>
<protein>
    <submittedName>
        <fullName evidence="2">1,3-beta-glucan synthase regulator</fullName>
    </submittedName>
</protein>
<comment type="caution">
    <text evidence="2">The sequence shown here is derived from an EMBL/GenBank/DDBJ whole genome shotgun (WGS) entry which is preliminary data.</text>
</comment>
<keyword evidence="3" id="KW-1185">Reference proteome</keyword>
<accession>V8G926</accession>
<name>V8G926_9BURK</name>
<evidence type="ECO:0000313" key="2">
    <source>
        <dbReference type="EMBL" id="ETD72601.1"/>
    </source>
</evidence>
<evidence type="ECO:0000259" key="1">
    <source>
        <dbReference type="SMART" id="SM00860"/>
    </source>
</evidence>
<dbReference type="Pfam" id="PF14567">
    <property type="entry name" value="SUKH_5"/>
    <property type="match status" value="1"/>
</dbReference>
<dbReference type="InterPro" id="IPR037883">
    <property type="entry name" value="Knr4/Smi1-like_sf"/>
</dbReference>
<organism evidence="2 3">
    <name type="scientific">Pelistega indica</name>
    <dbReference type="NCBI Taxonomy" id="1414851"/>
    <lineage>
        <taxon>Bacteria</taxon>
        <taxon>Pseudomonadati</taxon>
        <taxon>Pseudomonadota</taxon>
        <taxon>Betaproteobacteria</taxon>
        <taxon>Burkholderiales</taxon>
        <taxon>Alcaligenaceae</taxon>
        <taxon>Pelistega</taxon>
    </lineage>
</organism>
<dbReference type="EMBL" id="AYSV01000049">
    <property type="protein sequence ID" value="ETD72601.1"/>
    <property type="molecule type" value="Genomic_DNA"/>
</dbReference>
<reference evidence="2 3" key="1">
    <citation type="submission" date="2013-11" db="EMBL/GenBank/DDBJ databases">
        <title>Genomic analysis of Pelistega sp. HM-7.</title>
        <authorList>
            <person name="Kumbhare S.V."/>
            <person name="Shetty S.A."/>
            <person name="Sharma O."/>
            <person name="Dhotre D.P."/>
        </authorList>
    </citation>
    <scope>NUCLEOTIDE SEQUENCE [LARGE SCALE GENOMIC DNA]</scope>
    <source>
        <strain evidence="2 3">HM-7</strain>
    </source>
</reference>
<dbReference type="SMART" id="SM00860">
    <property type="entry name" value="SMI1_KNR4"/>
    <property type="match status" value="1"/>
</dbReference>
<dbReference type="SUPFAM" id="SSF160631">
    <property type="entry name" value="SMI1/KNR4-like"/>
    <property type="match status" value="1"/>
</dbReference>
<dbReference type="RefSeq" id="WP_023949905.1">
    <property type="nucleotide sequence ID" value="NZ_AYSV01000049.1"/>
</dbReference>